<reference evidence="1" key="1">
    <citation type="submission" date="2023-04" db="EMBL/GenBank/DDBJ databases">
        <title>A chromosome-level genome assembly of the parasitoid wasp Eretmocerus hayati.</title>
        <authorList>
            <person name="Zhong Y."/>
            <person name="Liu S."/>
            <person name="Liu Y."/>
        </authorList>
    </citation>
    <scope>NUCLEOTIDE SEQUENCE</scope>
    <source>
        <strain evidence="1">ZJU_SS_LIU_2023</strain>
    </source>
</reference>
<keyword evidence="2" id="KW-1185">Reference proteome</keyword>
<name>A0ACC2N9F5_9HYME</name>
<protein>
    <submittedName>
        <fullName evidence="1">Uncharacterized protein</fullName>
    </submittedName>
</protein>
<evidence type="ECO:0000313" key="2">
    <source>
        <dbReference type="Proteomes" id="UP001239111"/>
    </source>
</evidence>
<dbReference type="Proteomes" id="UP001239111">
    <property type="component" value="Chromosome 4"/>
</dbReference>
<comment type="caution">
    <text evidence="1">The sequence shown here is derived from an EMBL/GenBank/DDBJ whole genome shotgun (WGS) entry which is preliminary data.</text>
</comment>
<organism evidence="1 2">
    <name type="scientific">Eretmocerus hayati</name>
    <dbReference type="NCBI Taxonomy" id="131215"/>
    <lineage>
        <taxon>Eukaryota</taxon>
        <taxon>Metazoa</taxon>
        <taxon>Ecdysozoa</taxon>
        <taxon>Arthropoda</taxon>
        <taxon>Hexapoda</taxon>
        <taxon>Insecta</taxon>
        <taxon>Pterygota</taxon>
        <taxon>Neoptera</taxon>
        <taxon>Endopterygota</taxon>
        <taxon>Hymenoptera</taxon>
        <taxon>Apocrita</taxon>
        <taxon>Proctotrupomorpha</taxon>
        <taxon>Chalcidoidea</taxon>
        <taxon>Aphelinidae</taxon>
        <taxon>Aphelininae</taxon>
        <taxon>Eretmocerus</taxon>
    </lineage>
</organism>
<evidence type="ECO:0000313" key="1">
    <source>
        <dbReference type="EMBL" id="KAJ8667802.1"/>
    </source>
</evidence>
<sequence length="351" mass="39156">MRARGGINLSQFVSIFFSLIIVVIAVRDDYVGDERPGSEESSDTYLRNVVSELQFLNGVAPSVEAPHRHQEASVVVTLADPIHQQQKLMEQRLVERNRAAQYNLQKYARPQLPASDSSYVDQDVGESIPVSHYHPQTPITAQAPNVLGMSASELAAMYKAALDRGNPVRYSSLMANGGAPPPQQLQHQRQLTKLILQPEQPQAALVYAGAGARQPPTQTARPGYAYYFYPLDSFRHELTDPYGYKTLPSINYDLAPAAATTVQKESSSIMSPIFKAISSFVGMIVAFMLSLFLYPRFMQYLHLPLVTATSRAAIQNELTHLVAFVTEAIDYYNKNLRKKSRHPSQTLKRSR</sequence>
<gene>
    <name evidence="1" type="ORF">QAD02_009465</name>
</gene>
<accession>A0ACC2N9F5</accession>
<dbReference type="EMBL" id="CM056744">
    <property type="protein sequence ID" value="KAJ8667802.1"/>
    <property type="molecule type" value="Genomic_DNA"/>
</dbReference>
<proteinExistence type="predicted"/>